<protein>
    <submittedName>
        <fullName evidence="1">Uncharacterized protein</fullName>
    </submittedName>
</protein>
<reference evidence="1" key="1">
    <citation type="submission" date="2018-10" db="EMBL/GenBank/DDBJ databases">
        <title>Effector identification in a new, highly contiguous assembly of the strawberry crown rot pathogen Phytophthora cactorum.</title>
        <authorList>
            <person name="Armitage A.D."/>
            <person name="Nellist C.F."/>
            <person name="Bates H."/>
            <person name="Vickerstaff R.J."/>
            <person name="Harrison R.J."/>
        </authorList>
    </citation>
    <scope>NUCLEOTIDE SEQUENCE</scope>
    <source>
        <strain evidence="1">4040</strain>
    </source>
</reference>
<evidence type="ECO:0000313" key="2">
    <source>
        <dbReference type="Proteomes" id="UP000736787"/>
    </source>
</evidence>
<accession>A0A8T1CAJ3</accession>
<proteinExistence type="predicted"/>
<comment type="caution">
    <text evidence="1">The sequence shown here is derived from an EMBL/GenBank/DDBJ whole genome shotgun (WGS) entry which is preliminary data.</text>
</comment>
<dbReference type="AlphaFoldDB" id="A0A8T1CAJ3"/>
<evidence type="ECO:0000313" key="1">
    <source>
        <dbReference type="EMBL" id="KAG2919412.1"/>
    </source>
</evidence>
<sequence>MAVLLEESPAKQRLVGHPAMLVPVLLVALAALQYLDLAATLLIAD</sequence>
<organism evidence="1 2">
    <name type="scientific">Phytophthora cactorum</name>
    <dbReference type="NCBI Taxonomy" id="29920"/>
    <lineage>
        <taxon>Eukaryota</taxon>
        <taxon>Sar</taxon>
        <taxon>Stramenopiles</taxon>
        <taxon>Oomycota</taxon>
        <taxon>Peronosporomycetes</taxon>
        <taxon>Peronosporales</taxon>
        <taxon>Peronosporaceae</taxon>
        <taxon>Phytophthora</taxon>
    </lineage>
</organism>
<dbReference type="Proteomes" id="UP000736787">
    <property type="component" value="Unassembled WGS sequence"/>
</dbReference>
<gene>
    <name evidence="1" type="ORF">PC117_g16786</name>
</gene>
<name>A0A8T1CAJ3_9STRA</name>
<dbReference type="EMBL" id="RCMK01000607">
    <property type="protein sequence ID" value="KAG2919412.1"/>
    <property type="molecule type" value="Genomic_DNA"/>
</dbReference>